<gene>
    <name evidence="8" type="ORF">METZ01_LOCUS220198</name>
</gene>
<dbReference type="GO" id="GO:0045892">
    <property type="term" value="P:negative regulation of DNA-templated transcription"/>
    <property type="evidence" value="ECO:0007669"/>
    <property type="project" value="TreeGrafter"/>
</dbReference>
<evidence type="ECO:0000256" key="5">
    <source>
        <dbReference type="ARBA" id="ARBA00023125"/>
    </source>
</evidence>
<dbReference type="InterPro" id="IPR036390">
    <property type="entry name" value="WH_DNA-bd_sf"/>
</dbReference>
<dbReference type="InterPro" id="IPR001367">
    <property type="entry name" value="Fe_dep_repressor"/>
</dbReference>
<comment type="similarity">
    <text evidence="2">Belongs to the DtxR/MntR family.</text>
</comment>
<dbReference type="GO" id="GO:0005737">
    <property type="term" value="C:cytoplasm"/>
    <property type="evidence" value="ECO:0007669"/>
    <property type="project" value="UniProtKB-SubCell"/>
</dbReference>
<dbReference type="GO" id="GO:0046983">
    <property type="term" value="F:protein dimerization activity"/>
    <property type="evidence" value="ECO:0007669"/>
    <property type="project" value="InterPro"/>
</dbReference>
<evidence type="ECO:0000256" key="4">
    <source>
        <dbReference type="ARBA" id="ARBA00023015"/>
    </source>
</evidence>
<dbReference type="GO" id="GO:0003677">
    <property type="term" value="F:DNA binding"/>
    <property type="evidence" value="ECO:0007669"/>
    <property type="project" value="UniProtKB-KW"/>
</dbReference>
<dbReference type="EMBL" id="UINC01052237">
    <property type="protein sequence ID" value="SVB67344.1"/>
    <property type="molecule type" value="Genomic_DNA"/>
</dbReference>
<comment type="subunit">
    <text evidence="3">Homodimer.</text>
</comment>
<dbReference type="GO" id="GO:0003700">
    <property type="term" value="F:DNA-binding transcription factor activity"/>
    <property type="evidence" value="ECO:0007669"/>
    <property type="project" value="InterPro"/>
</dbReference>
<comment type="subcellular location">
    <subcellularLocation>
        <location evidence="1">Cytoplasm</location>
    </subcellularLocation>
</comment>
<dbReference type="PROSITE" id="PS50944">
    <property type="entry name" value="HTH_DTXR"/>
    <property type="match status" value="1"/>
</dbReference>
<dbReference type="Pfam" id="PF02742">
    <property type="entry name" value="Fe_dep_repr_C"/>
    <property type="match status" value="1"/>
</dbReference>
<dbReference type="SMART" id="SM00529">
    <property type="entry name" value="HTH_DTXR"/>
    <property type="match status" value="1"/>
</dbReference>
<dbReference type="InterPro" id="IPR036421">
    <property type="entry name" value="Fe_dep_repressor_sf"/>
</dbReference>
<proteinExistence type="inferred from homology"/>
<dbReference type="Gene3D" id="1.10.10.10">
    <property type="entry name" value="Winged helix-like DNA-binding domain superfamily/Winged helix DNA-binding domain"/>
    <property type="match status" value="1"/>
</dbReference>
<dbReference type="InterPro" id="IPR022689">
    <property type="entry name" value="Iron_dep_repressor"/>
</dbReference>
<dbReference type="SUPFAM" id="SSF46785">
    <property type="entry name" value="Winged helix' DNA-binding domain"/>
    <property type="match status" value="1"/>
</dbReference>
<keyword evidence="5" id="KW-0238">DNA-binding</keyword>
<dbReference type="SUPFAM" id="SSF47979">
    <property type="entry name" value="Iron-dependent repressor protein, dimerization domain"/>
    <property type="match status" value="1"/>
</dbReference>
<evidence type="ECO:0000259" key="7">
    <source>
        <dbReference type="PROSITE" id="PS50944"/>
    </source>
</evidence>
<evidence type="ECO:0000256" key="2">
    <source>
        <dbReference type="ARBA" id="ARBA00007871"/>
    </source>
</evidence>
<dbReference type="SUPFAM" id="SSF50037">
    <property type="entry name" value="C-terminal domain of transcriptional repressors"/>
    <property type="match status" value="1"/>
</dbReference>
<evidence type="ECO:0000256" key="6">
    <source>
        <dbReference type="ARBA" id="ARBA00023163"/>
    </source>
</evidence>
<dbReference type="PANTHER" id="PTHR33238">
    <property type="entry name" value="IRON (METAL) DEPENDENT REPRESSOR, DTXR FAMILY"/>
    <property type="match status" value="1"/>
</dbReference>
<keyword evidence="4" id="KW-0805">Transcription regulation</keyword>
<name>A0A382FY91_9ZZZZ</name>
<dbReference type="AlphaFoldDB" id="A0A382FY91"/>
<reference evidence="8" key="1">
    <citation type="submission" date="2018-05" db="EMBL/GenBank/DDBJ databases">
        <authorList>
            <person name="Lanie J.A."/>
            <person name="Ng W.-L."/>
            <person name="Kazmierczak K.M."/>
            <person name="Andrzejewski T.M."/>
            <person name="Davidsen T.M."/>
            <person name="Wayne K.J."/>
            <person name="Tettelin H."/>
            <person name="Glass J.I."/>
            <person name="Rusch D."/>
            <person name="Podicherti R."/>
            <person name="Tsui H.-C.T."/>
            <person name="Winkler M.E."/>
        </authorList>
    </citation>
    <scope>NUCLEOTIDE SEQUENCE</scope>
</reference>
<feature type="domain" description="HTH dtxR-type" evidence="7">
    <location>
        <begin position="1"/>
        <end position="66"/>
    </location>
</feature>
<dbReference type="InterPro" id="IPR022687">
    <property type="entry name" value="HTH_DTXR"/>
</dbReference>
<evidence type="ECO:0000256" key="1">
    <source>
        <dbReference type="ARBA" id="ARBA00004496"/>
    </source>
</evidence>
<evidence type="ECO:0000313" key="8">
    <source>
        <dbReference type="EMBL" id="SVB67344.1"/>
    </source>
</evidence>
<feature type="non-terminal residue" evidence="8">
    <location>
        <position position="200"/>
    </location>
</feature>
<organism evidence="8">
    <name type="scientific">marine metagenome</name>
    <dbReference type="NCBI Taxonomy" id="408172"/>
    <lineage>
        <taxon>unclassified sequences</taxon>
        <taxon>metagenomes</taxon>
        <taxon>ecological metagenomes</taxon>
    </lineage>
</organism>
<evidence type="ECO:0000256" key="3">
    <source>
        <dbReference type="ARBA" id="ARBA00011738"/>
    </source>
</evidence>
<dbReference type="InterPro" id="IPR008988">
    <property type="entry name" value="Transcriptional_repressor_C"/>
</dbReference>
<sequence length="200" mass="22445">MEERPSQVIEEYLLVLYKLHRNGEKAKAVTLANKLETSAPTVHATVGRMQRDGLIKVNRAKEILMTQLGIEMAESIAYRHNLAEDFLCNTLGIPWDEVHKHAHQLEHAMTPLVVEKLAEFLGKPEFCPHGTPMPGLSLPGDSFTLDQAETGAQVEVAMIGEDLEDSVELMRVLQEQHMMPGQKHTILERSEVMKSITLDN</sequence>
<dbReference type="InterPro" id="IPR036388">
    <property type="entry name" value="WH-like_DNA-bd_sf"/>
</dbReference>
<dbReference type="Pfam" id="PF01325">
    <property type="entry name" value="Fe_dep_repress"/>
    <property type="match status" value="1"/>
</dbReference>
<dbReference type="GO" id="GO:0046914">
    <property type="term" value="F:transition metal ion binding"/>
    <property type="evidence" value="ECO:0007669"/>
    <property type="project" value="InterPro"/>
</dbReference>
<dbReference type="PANTHER" id="PTHR33238:SF10">
    <property type="entry name" value="IRON-DEPENDENT REPRESSOR IDER"/>
    <property type="match status" value="1"/>
</dbReference>
<dbReference type="InterPro" id="IPR050536">
    <property type="entry name" value="DtxR_MntR_Metal-Reg"/>
</dbReference>
<protein>
    <recommendedName>
        <fullName evidence="7">HTH dtxR-type domain-containing protein</fullName>
    </recommendedName>
</protein>
<keyword evidence="6" id="KW-0804">Transcription</keyword>
<accession>A0A382FY91</accession>